<feature type="region of interest" description="Disordered" evidence="1">
    <location>
        <begin position="332"/>
        <end position="384"/>
    </location>
</feature>
<dbReference type="PANTHER" id="PTHR18063:SF6">
    <property type="entry name" value="UBIQUITIN CARBOXYL-TERMINAL HYDROLASE"/>
    <property type="match status" value="1"/>
</dbReference>
<dbReference type="Pfam" id="PF04424">
    <property type="entry name" value="MINDY_DUB"/>
    <property type="match status" value="1"/>
</dbReference>
<feature type="domain" description="MINDY deubiquitinase" evidence="2">
    <location>
        <begin position="13"/>
        <end position="288"/>
    </location>
</feature>
<gene>
    <name evidence="3" type="ORF">Clacol_002779</name>
</gene>
<reference evidence="3" key="1">
    <citation type="submission" date="2021-10" db="EMBL/GenBank/DDBJ databases">
        <title>De novo Genome Assembly of Clathrus columnatus (Basidiomycota, Fungi) Using Illumina and Nanopore Sequence Data.</title>
        <authorList>
            <person name="Ogiso-Tanaka E."/>
            <person name="Itagaki H."/>
            <person name="Hosoya T."/>
            <person name="Hosaka K."/>
        </authorList>
    </citation>
    <scope>NUCLEOTIDE SEQUENCE</scope>
    <source>
        <strain evidence="3">MO-923</strain>
    </source>
</reference>
<accession>A0AAV5A9H4</accession>
<protein>
    <recommendedName>
        <fullName evidence="2">MINDY deubiquitinase domain-containing protein</fullName>
    </recommendedName>
</protein>
<evidence type="ECO:0000313" key="4">
    <source>
        <dbReference type="Proteomes" id="UP001050691"/>
    </source>
</evidence>
<evidence type="ECO:0000313" key="3">
    <source>
        <dbReference type="EMBL" id="GJJ08560.1"/>
    </source>
</evidence>
<dbReference type="PANTHER" id="PTHR18063">
    <property type="entry name" value="NF-E2 INDUCIBLE PROTEIN"/>
    <property type="match status" value="1"/>
</dbReference>
<dbReference type="GO" id="GO:0005829">
    <property type="term" value="C:cytosol"/>
    <property type="evidence" value="ECO:0007669"/>
    <property type="project" value="TreeGrafter"/>
</dbReference>
<feature type="compositionally biased region" description="Basic and acidic residues" evidence="1">
    <location>
        <begin position="375"/>
        <end position="384"/>
    </location>
</feature>
<comment type="caution">
    <text evidence="3">The sequence shown here is derived from an EMBL/GenBank/DDBJ whole genome shotgun (WGS) entry which is preliminary data.</text>
</comment>
<dbReference type="InterPro" id="IPR007518">
    <property type="entry name" value="MINDY"/>
</dbReference>
<dbReference type="EMBL" id="BPWL01000003">
    <property type="protein sequence ID" value="GJJ08560.1"/>
    <property type="molecule type" value="Genomic_DNA"/>
</dbReference>
<dbReference type="GO" id="GO:0071944">
    <property type="term" value="C:cell periphery"/>
    <property type="evidence" value="ECO:0007669"/>
    <property type="project" value="TreeGrafter"/>
</dbReference>
<dbReference type="GO" id="GO:0004843">
    <property type="term" value="F:cysteine-type deubiquitinase activity"/>
    <property type="evidence" value="ECO:0007669"/>
    <property type="project" value="InterPro"/>
</dbReference>
<proteinExistence type="predicted"/>
<dbReference type="GO" id="GO:0016807">
    <property type="term" value="F:cysteine-type carboxypeptidase activity"/>
    <property type="evidence" value="ECO:0007669"/>
    <property type="project" value="TreeGrafter"/>
</dbReference>
<name>A0AAV5A9H4_9AGAM</name>
<feature type="compositionally biased region" description="Polar residues" evidence="1">
    <location>
        <begin position="353"/>
        <end position="374"/>
    </location>
</feature>
<evidence type="ECO:0000256" key="1">
    <source>
        <dbReference type="SAM" id="MobiDB-lite"/>
    </source>
</evidence>
<organism evidence="3 4">
    <name type="scientific">Clathrus columnatus</name>
    <dbReference type="NCBI Taxonomy" id="1419009"/>
    <lineage>
        <taxon>Eukaryota</taxon>
        <taxon>Fungi</taxon>
        <taxon>Dikarya</taxon>
        <taxon>Basidiomycota</taxon>
        <taxon>Agaricomycotina</taxon>
        <taxon>Agaricomycetes</taxon>
        <taxon>Phallomycetidae</taxon>
        <taxon>Phallales</taxon>
        <taxon>Clathraceae</taxon>
        <taxon>Clathrus</taxon>
    </lineage>
</organism>
<dbReference type="AlphaFoldDB" id="A0AAV5A9H4"/>
<dbReference type="Proteomes" id="UP001050691">
    <property type="component" value="Unassembled WGS sequence"/>
</dbReference>
<dbReference type="InterPro" id="IPR033979">
    <property type="entry name" value="MINDY_domain"/>
</dbReference>
<dbReference type="GO" id="GO:0071108">
    <property type="term" value="P:protein K48-linked deubiquitination"/>
    <property type="evidence" value="ECO:0007669"/>
    <property type="project" value="TreeGrafter"/>
</dbReference>
<evidence type="ECO:0000259" key="2">
    <source>
        <dbReference type="Pfam" id="PF04424"/>
    </source>
</evidence>
<dbReference type="GO" id="GO:1990380">
    <property type="term" value="F:K48-linked deubiquitinase activity"/>
    <property type="evidence" value="ECO:0007669"/>
    <property type="project" value="InterPro"/>
</dbReference>
<sequence>MTLVEETAGLEDIWYLKEIQWSHDPEVPKSTVKIVTQNFNGNILILRNHIRIEPYDRTTVSYEYLSNLVAEYLLTNVTDVDPSSALSILPITRRGMDLNPIFIDPRGFRPAGDGGELKLFQLVGIELFHGWLADLNTFEFDVLSRYGDYDSAVNALVFADHLTNGQLVFSGEDPGTTTVNAGVEWKEEVKQKVEDALVIREFLDRTSNQLSYAGGLRLFHLATALKPGALVALFRASHLSVLYKSPDPERPGLYALVTDQIFSQEPSVVWEHLEDVEGGASSFVDSNFVRSSPAGGDFAGRSAEAVRRDYDFVTIDADEALARQLQEEERYQAQEWERQQRQIGEQQQQQQGSPAQSLPSTNVPPIQTSTAKISTQEKKQCIIM</sequence>
<feature type="compositionally biased region" description="Low complexity" evidence="1">
    <location>
        <begin position="341"/>
        <end position="352"/>
    </location>
</feature>
<keyword evidence="4" id="KW-1185">Reference proteome</keyword>